<dbReference type="AlphaFoldDB" id="A0A0C3Q5J2"/>
<dbReference type="Proteomes" id="UP000054248">
    <property type="component" value="Unassembled WGS sequence"/>
</dbReference>
<reference evidence="2 3" key="1">
    <citation type="submission" date="2014-04" db="EMBL/GenBank/DDBJ databases">
        <authorList>
            <consortium name="DOE Joint Genome Institute"/>
            <person name="Kuo A."/>
            <person name="Girlanda M."/>
            <person name="Perotto S."/>
            <person name="Kohler A."/>
            <person name="Nagy L.G."/>
            <person name="Floudas D."/>
            <person name="Copeland A."/>
            <person name="Barry K.W."/>
            <person name="Cichocki N."/>
            <person name="Veneault-Fourrey C."/>
            <person name="LaButti K."/>
            <person name="Lindquist E.A."/>
            <person name="Lipzen A."/>
            <person name="Lundell T."/>
            <person name="Morin E."/>
            <person name="Murat C."/>
            <person name="Sun H."/>
            <person name="Tunlid A."/>
            <person name="Henrissat B."/>
            <person name="Grigoriev I.V."/>
            <person name="Hibbett D.S."/>
            <person name="Martin F."/>
            <person name="Nordberg H.P."/>
            <person name="Cantor M.N."/>
            <person name="Hua S.X."/>
        </authorList>
    </citation>
    <scope>NUCLEOTIDE SEQUENCE [LARGE SCALE GENOMIC DNA]</scope>
    <source>
        <strain evidence="2 3">MUT 4182</strain>
    </source>
</reference>
<keyword evidence="3" id="KW-1185">Reference proteome</keyword>
<protein>
    <submittedName>
        <fullName evidence="2">Uncharacterized protein</fullName>
    </submittedName>
</protein>
<organism evidence="2 3">
    <name type="scientific">Tulasnella calospora MUT 4182</name>
    <dbReference type="NCBI Taxonomy" id="1051891"/>
    <lineage>
        <taxon>Eukaryota</taxon>
        <taxon>Fungi</taxon>
        <taxon>Dikarya</taxon>
        <taxon>Basidiomycota</taxon>
        <taxon>Agaricomycotina</taxon>
        <taxon>Agaricomycetes</taxon>
        <taxon>Cantharellales</taxon>
        <taxon>Tulasnellaceae</taxon>
        <taxon>Tulasnella</taxon>
    </lineage>
</organism>
<dbReference type="HOGENOM" id="CLU_2238603_0_0_1"/>
<evidence type="ECO:0000313" key="3">
    <source>
        <dbReference type="Proteomes" id="UP000054248"/>
    </source>
</evidence>
<gene>
    <name evidence="2" type="ORF">M407DRAFT_31475</name>
</gene>
<evidence type="ECO:0000313" key="2">
    <source>
        <dbReference type="EMBL" id="KIO18856.1"/>
    </source>
</evidence>
<evidence type="ECO:0000256" key="1">
    <source>
        <dbReference type="SAM" id="MobiDB-lite"/>
    </source>
</evidence>
<feature type="region of interest" description="Disordered" evidence="1">
    <location>
        <begin position="78"/>
        <end position="105"/>
    </location>
</feature>
<accession>A0A0C3Q5J2</accession>
<reference evidence="3" key="2">
    <citation type="submission" date="2015-01" db="EMBL/GenBank/DDBJ databases">
        <title>Evolutionary Origins and Diversification of the Mycorrhizal Mutualists.</title>
        <authorList>
            <consortium name="DOE Joint Genome Institute"/>
            <consortium name="Mycorrhizal Genomics Consortium"/>
            <person name="Kohler A."/>
            <person name="Kuo A."/>
            <person name="Nagy L.G."/>
            <person name="Floudas D."/>
            <person name="Copeland A."/>
            <person name="Barry K.W."/>
            <person name="Cichocki N."/>
            <person name="Veneault-Fourrey C."/>
            <person name="LaButti K."/>
            <person name="Lindquist E.A."/>
            <person name="Lipzen A."/>
            <person name="Lundell T."/>
            <person name="Morin E."/>
            <person name="Murat C."/>
            <person name="Riley R."/>
            <person name="Ohm R."/>
            <person name="Sun H."/>
            <person name="Tunlid A."/>
            <person name="Henrissat B."/>
            <person name="Grigoriev I.V."/>
            <person name="Hibbett D.S."/>
            <person name="Martin F."/>
        </authorList>
    </citation>
    <scope>NUCLEOTIDE SEQUENCE [LARGE SCALE GENOMIC DNA]</scope>
    <source>
        <strain evidence="3">MUT 4182</strain>
    </source>
</reference>
<proteinExistence type="predicted"/>
<name>A0A0C3Q5J2_9AGAM</name>
<dbReference type="EMBL" id="KN823255">
    <property type="protein sequence ID" value="KIO18856.1"/>
    <property type="molecule type" value="Genomic_DNA"/>
</dbReference>
<sequence>MADLTSREMTATYLKEVPNEQPVASGDHAPDTQVGLTARLGDERPGGSANYLPFTSSIAPAPVVEAPATDDRLILLTPTLPPPSRDMRAEMTPNLPPSSLDMRAE</sequence>